<reference evidence="2" key="1">
    <citation type="submission" date="2022-04" db="EMBL/GenBank/DDBJ databases">
        <authorList>
            <person name="Forde T."/>
        </authorList>
    </citation>
    <scope>NUCLEOTIDE SEQUENCE</scope>
    <source>
        <strain evidence="2">A18Y016a</strain>
        <strain evidence="3">A18Y020d</strain>
    </source>
</reference>
<evidence type="ECO:0000313" key="3">
    <source>
        <dbReference type="EMBL" id="CAH2761117.1"/>
    </source>
</evidence>
<sequence>MSTFFKLNWLVFVVTFAILFAGYFAEKKKHIISNQFGIAMKSYYGLITLIGIIIAIINYVAIVIFGSWQTMIFATIITVALGSIMFYFLKHRNKK</sequence>
<feature type="transmembrane region" description="Helical" evidence="1">
    <location>
        <begin position="71"/>
        <end position="89"/>
    </location>
</feature>
<dbReference type="RefSeq" id="WP_254007196.1">
    <property type="nucleotide sequence ID" value="NZ_OW659477.1"/>
</dbReference>
<evidence type="ECO:0000313" key="5">
    <source>
        <dbReference type="Proteomes" id="UP001154111"/>
    </source>
</evidence>
<feature type="transmembrane region" description="Helical" evidence="1">
    <location>
        <begin position="6"/>
        <end position="25"/>
    </location>
</feature>
<evidence type="ECO:0000313" key="2">
    <source>
        <dbReference type="EMBL" id="CAH2761106.1"/>
    </source>
</evidence>
<dbReference type="EMBL" id="OW659477">
    <property type="protein sequence ID" value="CAH2761106.1"/>
    <property type="molecule type" value="Genomic_DNA"/>
</dbReference>
<dbReference type="AlphaFoldDB" id="A0AAU9VHI4"/>
<feature type="transmembrane region" description="Helical" evidence="1">
    <location>
        <begin position="46"/>
        <end position="65"/>
    </location>
</feature>
<dbReference type="Proteomes" id="UP001154095">
    <property type="component" value="Chromosome"/>
</dbReference>
<evidence type="ECO:0000256" key="1">
    <source>
        <dbReference type="SAM" id="Phobius"/>
    </source>
</evidence>
<keyword evidence="4" id="KW-1185">Reference proteome</keyword>
<protein>
    <submittedName>
        <fullName evidence="2">MFS transporter</fullName>
    </submittedName>
</protein>
<gene>
    <name evidence="2" type="ORF">ERYAMS2_00539</name>
    <name evidence="3" type="ORF">ERYAMS_00249</name>
</gene>
<organism evidence="2 5">
    <name type="scientific">Erysipelothrix amsterdamensis</name>
    <dbReference type="NCBI Taxonomy" id="2929157"/>
    <lineage>
        <taxon>Bacteria</taxon>
        <taxon>Bacillati</taxon>
        <taxon>Bacillota</taxon>
        <taxon>Erysipelotrichia</taxon>
        <taxon>Erysipelotrichales</taxon>
        <taxon>Erysipelotrichaceae</taxon>
        <taxon>Erysipelothrix</taxon>
    </lineage>
</organism>
<keyword evidence="1" id="KW-0472">Membrane</keyword>
<keyword evidence="1" id="KW-0812">Transmembrane</keyword>
<proteinExistence type="predicted"/>
<accession>A0AAU9VHI4</accession>
<dbReference type="EMBL" id="OW659496">
    <property type="protein sequence ID" value="CAH2761117.1"/>
    <property type="molecule type" value="Genomic_DNA"/>
</dbReference>
<name>A0AAU9VHI4_9FIRM</name>
<dbReference type="Proteomes" id="UP001154111">
    <property type="component" value="Chromosome"/>
</dbReference>
<keyword evidence="1" id="KW-1133">Transmembrane helix</keyword>
<evidence type="ECO:0000313" key="4">
    <source>
        <dbReference type="Proteomes" id="UP001154095"/>
    </source>
</evidence>